<dbReference type="CDD" id="cd17933">
    <property type="entry name" value="DEXSc_RecD-like"/>
    <property type="match status" value="1"/>
</dbReference>
<dbReference type="InterPro" id="IPR050534">
    <property type="entry name" value="Coronavir_polyprotein_1ab"/>
</dbReference>
<feature type="region of interest" description="Disordered" evidence="1">
    <location>
        <begin position="858"/>
        <end position="888"/>
    </location>
</feature>
<evidence type="ECO:0000256" key="1">
    <source>
        <dbReference type="SAM" id="MobiDB-lite"/>
    </source>
</evidence>
<dbReference type="Pfam" id="PF13604">
    <property type="entry name" value="AAA_30"/>
    <property type="match status" value="1"/>
</dbReference>
<reference evidence="3 4" key="1">
    <citation type="submission" date="2018-05" db="EMBL/GenBank/DDBJ databases">
        <title>Nocardioides silvaticus genome.</title>
        <authorList>
            <person name="Li C."/>
            <person name="Wang G."/>
        </authorList>
    </citation>
    <scope>NUCLEOTIDE SEQUENCE [LARGE SCALE GENOMIC DNA]</scope>
    <source>
        <strain evidence="3 4">CCTCC AB 2018079</strain>
    </source>
</reference>
<dbReference type="Pfam" id="PF08751">
    <property type="entry name" value="TrwC"/>
    <property type="match status" value="1"/>
</dbReference>
<dbReference type="Gene3D" id="3.40.50.300">
    <property type="entry name" value="P-loop containing nucleotide triphosphate hydrolases"/>
    <property type="match status" value="2"/>
</dbReference>
<dbReference type="Gene3D" id="2.30.30.940">
    <property type="match status" value="1"/>
</dbReference>
<comment type="caution">
    <text evidence="3">The sequence shown here is derived from an EMBL/GenBank/DDBJ whole genome shotgun (WGS) entry which is preliminary data.</text>
</comment>
<feature type="compositionally biased region" description="Low complexity" evidence="1">
    <location>
        <begin position="858"/>
        <end position="868"/>
    </location>
</feature>
<dbReference type="OrthoDB" id="4524286at2"/>
<feature type="domain" description="AAA+ ATPase" evidence="2">
    <location>
        <begin position="453"/>
        <end position="586"/>
    </location>
</feature>
<dbReference type="EMBL" id="QGDD01000005">
    <property type="protein sequence ID" value="PWN02721.1"/>
    <property type="molecule type" value="Genomic_DNA"/>
</dbReference>
<gene>
    <name evidence="3" type="ORF">DJ010_12690</name>
</gene>
<dbReference type="SMART" id="SM00382">
    <property type="entry name" value="AAA"/>
    <property type="match status" value="1"/>
</dbReference>
<dbReference type="AlphaFoldDB" id="A0A316TGV1"/>
<sequence>MHGGVKFYRGSAAAARSYFEADHSRADDYYLAEGSGVAEHYAVAVGVDGVRTERRPDLDGASYERWVAGYDVVTGQAKGRLRDDDRALRFVEVVVNGPKTWSLAAALHPAIAGAYEDAQTRAAGEVVTWVSKHATTRVGPRGRQVQAPVEKIEAALVRHYTSRAGDPHRHLHVQINARVFARGAWRGLHSVGVVDSIDALNGIGHAAVMCDPQFRAALAAHGYTLDDTGEINELAPYAGGFSQRAAQIARNTDRYEAEWRAEHPDHEPGPKLRRGWDRRAWADARPDKIVPASGAELVDRWNEELHDLGFRPPDGPVPVRATAIGQLRRDVAVDLILTRLGAKRSAWNAADIRGEAEKLIAAVGVVAERSARTELAEDLTGRAVGACRSLRERGDVPDHIRNLTSDHVLAVEADLIDTIATRPLTPVRPAARTRGTEHLDAAQRQAVAALAGDAGVLVIEGAAGTGKTTTLAAARRELDAQDRRLVVVTPTLKAAQAAQHQVGTDAFSAAWLIHQHGFRWDEDGHWSRVNDATPDARARLLPGDVLLVDEAGMLDQDTARALFAIADRAHVTIALLGDRHQLPAVGRGGVLDLAARWAPPDAHLELESVHRFTDETYADLSLLMRTGERPGEVFDTLLERGQIVVHASDVERTRAVSTLGDDLIIADTREQVSAINAAIRDRLRADGEQSGALIGERIGEPVTRRGERIGLGDRIATRRNDRDLGVANRDVWTVAGIGDDGSLLVTGAAGQRTLPSSYVSDHVELAFASTAYGAQGETVDNAHLIVGESTGAASAYVAMTRGRHHNLAHLVADSIDDARQQWIDVFSRDRADLGPGHAATRVDQDIDRYGTQAPTSAALQAAALAATQRRTEPPPPYPNRPTSPGISR</sequence>
<evidence type="ECO:0000259" key="2">
    <source>
        <dbReference type="SMART" id="SM00382"/>
    </source>
</evidence>
<dbReference type="SUPFAM" id="SSF55464">
    <property type="entry name" value="Origin of replication-binding domain, RBD-like"/>
    <property type="match status" value="1"/>
</dbReference>
<dbReference type="PANTHER" id="PTHR43788">
    <property type="entry name" value="DNA2/NAM7 HELICASE FAMILY MEMBER"/>
    <property type="match status" value="1"/>
</dbReference>
<dbReference type="SUPFAM" id="SSF52540">
    <property type="entry name" value="P-loop containing nucleoside triphosphate hydrolases"/>
    <property type="match status" value="2"/>
</dbReference>
<accession>A0A316TGV1</accession>
<protein>
    <submittedName>
        <fullName evidence="3">AAA family ATPase</fullName>
    </submittedName>
</protein>
<dbReference type="CDD" id="cd18809">
    <property type="entry name" value="SF1_C_RecD"/>
    <property type="match status" value="1"/>
</dbReference>
<proteinExistence type="predicted"/>
<dbReference type="InterPro" id="IPR014862">
    <property type="entry name" value="TrwC"/>
</dbReference>
<organism evidence="3 4">
    <name type="scientific">Nocardioides silvaticus</name>
    <dbReference type="NCBI Taxonomy" id="2201891"/>
    <lineage>
        <taxon>Bacteria</taxon>
        <taxon>Bacillati</taxon>
        <taxon>Actinomycetota</taxon>
        <taxon>Actinomycetes</taxon>
        <taxon>Propionibacteriales</taxon>
        <taxon>Nocardioidaceae</taxon>
        <taxon>Nocardioides</taxon>
    </lineage>
</organism>
<name>A0A316TGV1_9ACTN</name>
<dbReference type="InterPro" id="IPR027417">
    <property type="entry name" value="P-loop_NTPase"/>
</dbReference>
<evidence type="ECO:0000313" key="3">
    <source>
        <dbReference type="EMBL" id="PWN02721.1"/>
    </source>
</evidence>
<keyword evidence="4" id="KW-1185">Reference proteome</keyword>
<evidence type="ECO:0000313" key="4">
    <source>
        <dbReference type="Proteomes" id="UP000245507"/>
    </source>
</evidence>
<dbReference type="InterPro" id="IPR003593">
    <property type="entry name" value="AAA+_ATPase"/>
</dbReference>
<dbReference type="Proteomes" id="UP000245507">
    <property type="component" value="Unassembled WGS sequence"/>
</dbReference>
<dbReference type="NCBIfam" id="NF041492">
    <property type="entry name" value="MobF"/>
    <property type="match status" value="1"/>
</dbReference>